<evidence type="ECO:0000313" key="4">
    <source>
        <dbReference type="Proteomes" id="UP001235664"/>
    </source>
</evidence>
<dbReference type="SUPFAM" id="SSF51445">
    <property type="entry name" value="(Trans)glycosidases"/>
    <property type="match status" value="1"/>
</dbReference>
<dbReference type="PROSITE" id="PS51904">
    <property type="entry name" value="GLYCOSYL_HYDROL_F25_2"/>
    <property type="match status" value="1"/>
</dbReference>
<dbReference type="GO" id="GO:0016787">
    <property type="term" value="F:hydrolase activity"/>
    <property type="evidence" value="ECO:0007669"/>
    <property type="project" value="UniProtKB-KW"/>
</dbReference>
<gene>
    <name evidence="3" type="ORF">Q9K01_11340</name>
</gene>
<comment type="similarity">
    <text evidence="1">Belongs to the glycosyl hydrolase 25 family.</text>
</comment>
<proteinExistence type="inferred from homology"/>
<sequence>MARRPLRKKPGRRTRKRGTSRYLRLFAAVLLIALIGLGWAWWESRSWRPDEARWADQGALVGEEDGSVNFGTLKGLGAGFVYLEASRGADGKDARFPDNFAAARAAGLQIGAVHRFDPCSRADGQSANFVTTVPRDIELLPPAIMLERTGEDCLERVSRAAVQSEVMTLVNQIEAHTGKPVILAPSEKFEEEYAVAARIDRNLWLSRNWSEPTYGGRPWLLWTANSGLQTEAAEQPLRWVVVRP</sequence>
<keyword evidence="4" id="KW-1185">Reference proteome</keyword>
<dbReference type="Proteomes" id="UP001235664">
    <property type="component" value="Unassembled WGS sequence"/>
</dbReference>
<keyword evidence="2" id="KW-0812">Transmembrane</keyword>
<evidence type="ECO:0000313" key="3">
    <source>
        <dbReference type="EMBL" id="MDP4540222.1"/>
    </source>
</evidence>
<reference evidence="3 4" key="1">
    <citation type="submission" date="2023-08" db="EMBL/GenBank/DDBJ databases">
        <title>genomic of DY56.</title>
        <authorList>
            <person name="Wang Y."/>
        </authorList>
    </citation>
    <scope>NUCLEOTIDE SEQUENCE [LARGE SCALE GENOMIC DNA]</scope>
    <source>
        <strain evidence="3 4">DY56-A-20</strain>
    </source>
</reference>
<comment type="caution">
    <text evidence="3">The sequence shown here is derived from an EMBL/GenBank/DDBJ whole genome shotgun (WGS) entry which is preliminary data.</text>
</comment>
<name>A0ABT9HA71_9SPHN</name>
<protein>
    <submittedName>
        <fullName evidence="3">Glycoside hydrolase family 25 protein</fullName>
    </submittedName>
</protein>
<keyword evidence="2" id="KW-1133">Transmembrane helix</keyword>
<dbReference type="EMBL" id="JAVAIL010000003">
    <property type="protein sequence ID" value="MDP4540222.1"/>
    <property type="molecule type" value="Genomic_DNA"/>
</dbReference>
<evidence type="ECO:0000256" key="1">
    <source>
        <dbReference type="ARBA" id="ARBA00010646"/>
    </source>
</evidence>
<evidence type="ECO:0000256" key="2">
    <source>
        <dbReference type="SAM" id="Phobius"/>
    </source>
</evidence>
<dbReference type="RefSeq" id="WP_305930357.1">
    <property type="nucleotide sequence ID" value="NZ_JAVAIL010000003.1"/>
</dbReference>
<dbReference type="CDD" id="cd00599">
    <property type="entry name" value="GH25_muramidase"/>
    <property type="match status" value="1"/>
</dbReference>
<keyword evidence="3" id="KW-0378">Hydrolase</keyword>
<dbReference type="InterPro" id="IPR017853">
    <property type="entry name" value="GH"/>
</dbReference>
<dbReference type="InterPro" id="IPR002053">
    <property type="entry name" value="Glyco_hydro_25"/>
</dbReference>
<keyword evidence="2" id="KW-0472">Membrane</keyword>
<dbReference type="Gene3D" id="3.20.20.80">
    <property type="entry name" value="Glycosidases"/>
    <property type="match status" value="1"/>
</dbReference>
<feature type="transmembrane region" description="Helical" evidence="2">
    <location>
        <begin position="21"/>
        <end position="42"/>
    </location>
</feature>
<organism evidence="3 4">
    <name type="scientific">Qipengyuania benthica</name>
    <dbReference type="NCBI Taxonomy" id="3067651"/>
    <lineage>
        <taxon>Bacteria</taxon>
        <taxon>Pseudomonadati</taxon>
        <taxon>Pseudomonadota</taxon>
        <taxon>Alphaproteobacteria</taxon>
        <taxon>Sphingomonadales</taxon>
        <taxon>Erythrobacteraceae</taxon>
        <taxon>Qipengyuania</taxon>
    </lineage>
</organism>
<accession>A0ABT9HA71</accession>
<dbReference type="Pfam" id="PF01183">
    <property type="entry name" value="Glyco_hydro_25"/>
    <property type="match status" value="1"/>
</dbReference>